<dbReference type="SUPFAM" id="SSF69318">
    <property type="entry name" value="Integrin alpha N-terminal domain"/>
    <property type="match status" value="2"/>
</dbReference>
<dbReference type="Pfam" id="PF13517">
    <property type="entry name" value="FG-GAP_3"/>
    <property type="match status" value="3"/>
</dbReference>
<dbReference type="RefSeq" id="WP_230038498.1">
    <property type="nucleotide sequence ID" value="NZ_JAJJMM010000001.1"/>
</dbReference>
<dbReference type="PROSITE" id="PS50093">
    <property type="entry name" value="PKD"/>
    <property type="match status" value="1"/>
</dbReference>
<sequence length="1094" mass="122548">MIKKLLSFLFLFSFFYSNAQNFTKINTDDLKGGYNGFSSFVDYNGDGLLDIFVTGVDFGPGGDFRHAMFYKNNGDKTFTESPISNIPRTIYGGYSWGDYDNNGTQDLLYSGTTSGYTEDYITKIYKNVNNGCEFVEIPNSLPKLGNCTIKWVDVDNDGLLDIYYHGLTSENAFAIGIYRNTGNDTFTKIENPGFHAINGVRGNFTTNSSEWIDFDGDGLKDVIVGSSTGTERKFEIFKNLGNFKFQAISFQLPQLSYVKLDVGDINNDGKPDFVFTGSTSLYLQSSDNSAKAYFYINKGNMNFERTVTLDNPGVLLAELHLKDLDNDGYLDFINYGSGASFRILKVYKNDRNGNFNEMSHSLPICYSGGIDFGDYDQDGDLDILYFGRTENPRDDEITYVYENSTIEKIYPDKIMTGNSCDCNFDASFSLNNSVDNVTWNFDDPATGAFNTSTSPRPTHTFSKKGVYNVSATYTKGLISETLHKTITIIGPPVVTKPADISTCDKNAQFNLHTAKDAEILNGLPSSDYEINYYLSQTDAQKNINKLPDLFAITNIEQNIYVRIQSKEKSICYVIKDFSIKVKPSPVENVVNDISVCDTDNDGFSLFDLSNVENILLTSQTNVKITYYDSRNNIIGGSLPSNYRNITSGNDFITAKISNLGNDCFIETKINLIASPLPIANTLSLLIGCDDNNDGISEYFDTSAIEKNVLNGQTGMEVTYYDNLGIQLSSPLPNPFTNTIPYNQNITVRVTNKSTSCWTETNLELKTSSKPIINTPDNLYACDEGKGFATFNTSNIESQLIGNQSGLTIEYKDDRGNILPSPLPENIKNTIASIQTIYVRVQNSLNALCFSETSFHLIVNKLPTVDLLEKYSLCDLEPYLSLSVDSGFESYEWKFQNGTIISNTNEAKISDSGNYFLKIEKKENGVVCENIFSFSLTRSKLPKIEKLIYDEFDSSRIEVVASGDGLFEYSIDGNTYQQSNIFDNIAGGNYTVHIRDINGCGEDIQNVTLLDYPKFITPNNDGYNDFWQINGIDKYPNANILIYDRYGKLLKQLSPKDIGWNGKYNQENLPSDDYWFTVNLDNQSKTFKGHFSLKR</sequence>
<evidence type="ECO:0000313" key="5">
    <source>
        <dbReference type="Proteomes" id="UP001430679"/>
    </source>
</evidence>
<dbReference type="NCBIfam" id="TIGR04131">
    <property type="entry name" value="Bac_Flav_CTERM"/>
    <property type="match status" value="1"/>
</dbReference>
<dbReference type="InterPro" id="IPR000601">
    <property type="entry name" value="PKD_dom"/>
</dbReference>
<feature type="signal peptide" evidence="2">
    <location>
        <begin position="1"/>
        <end position="19"/>
    </location>
</feature>
<reference evidence="4" key="1">
    <citation type="submission" date="2021-11" db="EMBL/GenBank/DDBJ databases">
        <title>Description of novel Flavobacterium species.</title>
        <authorList>
            <person name="Saticioglu I.B."/>
            <person name="Ay H."/>
            <person name="Altun S."/>
            <person name="Duman M."/>
        </authorList>
    </citation>
    <scope>NUCLEOTIDE SEQUENCE</scope>
    <source>
        <strain evidence="4">F-30</strain>
    </source>
</reference>
<dbReference type="Pfam" id="PF18911">
    <property type="entry name" value="PKD_4"/>
    <property type="match status" value="1"/>
</dbReference>
<organism evidence="4 5">
    <name type="scientific">Flavobacterium piscisymbiosum</name>
    <dbReference type="NCBI Taxonomy" id="2893753"/>
    <lineage>
        <taxon>Bacteria</taxon>
        <taxon>Pseudomonadati</taxon>
        <taxon>Bacteroidota</taxon>
        <taxon>Flavobacteriia</taxon>
        <taxon>Flavobacteriales</taxon>
        <taxon>Flavobacteriaceae</taxon>
        <taxon>Flavobacterium</taxon>
    </lineage>
</organism>
<comment type="caution">
    <text evidence="4">The sequence shown here is derived from an EMBL/GenBank/DDBJ whole genome shotgun (WGS) entry which is preliminary data.</text>
</comment>
<dbReference type="InterPro" id="IPR026341">
    <property type="entry name" value="T9SS_type_B"/>
</dbReference>
<protein>
    <submittedName>
        <fullName evidence="4">FG-GAP-like repeat-containing protein</fullName>
    </submittedName>
</protein>
<dbReference type="EMBL" id="JAJJMM010000001">
    <property type="protein sequence ID" value="MCC9065067.1"/>
    <property type="molecule type" value="Genomic_DNA"/>
</dbReference>
<name>A0ABS8MHU8_9FLAO</name>
<evidence type="ECO:0000256" key="2">
    <source>
        <dbReference type="SAM" id="SignalP"/>
    </source>
</evidence>
<evidence type="ECO:0000259" key="3">
    <source>
        <dbReference type="PROSITE" id="PS50093"/>
    </source>
</evidence>
<dbReference type="SUPFAM" id="SSF49299">
    <property type="entry name" value="PKD domain"/>
    <property type="match status" value="1"/>
</dbReference>
<feature type="chain" id="PRO_5045994374" evidence="2">
    <location>
        <begin position="20"/>
        <end position="1094"/>
    </location>
</feature>
<dbReference type="InterPro" id="IPR028994">
    <property type="entry name" value="Integrin_alpha_N"/>
</dbReference>
<dbReference type="InterPro" id="IPR013517">
    <property type="entry name" value="FG-GAP"/>
</dbReference>
<dbReference type="Pfam" id="PF13585">
    <property type="entry name" value="CHU_C"/>
    <property type="match status" value="1"/>
</dbReference>
<dbReference type="PANTHER" id="PTHR46580:SF4">
    <property type="entry name" value="ATP_GTP-BINDING PROTEIN"/>
    <property type="match status" value="1"/>
</dbReference>
<evidence type="ECO:0000313" key="4">
    <source>
        <dbReference type="EMBL" id="MCC9065067.1"/>
    </source>
</evidence>
<proteinExistence type="predicted"/>
<dbReference type="Proteomes" id="UP001430679">
    <property type="component" value="Unassembled WGS sequence"/>
</dbReference>
<dbReference type="CDD" id="cd00146">
    <property type="entry name" value="PKD"/>
    <property type="match status" value="1"/>
</dbReference>
<dbReference type="Gene3D" id="2.60.40.10">
    <property type="entry name" value="Immunoglobulins"/>
    <property type="match status" value="1"/>
</dbReference>
<dbReference type="PANTHER" id="PTHR46580">
    <property type="entry name" value="SENSOR KINASE-RELATED"/>
    <property type="match status" value="1"/>
</dbReference>
<evidence type="ECO:0000256" key="1">
    <source>
        <dbReference type="ARBA" id="ARBA00022729"/>
    </source>
</evidence>
<gene>
    <name evidence="4" type="ORF">LNP81_18855</name>
</gene>
<keyword evidence="1 2" id="KW-0732">Signal</keyword>
<keyword evidence="5" id="KW-1185">Reference proteome</keyword>
<feature type="domain" description="PKD" evidence="3">
    <location>
        <begin position="438"/>
        <end position="488"/>
    </location>
</feature>
<dbReference type="InterPro" id="IPR013783">
    <property type="entry name" value="Ig-like_fold"/>
</dbReference>
<dbReference type="Gene3D" id="2.130.10.130">
    <property type="entry name" value="Integrin alpha, N-terminal"/>
    <property type="match status" value="2"/>
</dbReference>
<accession>A0ABS8MHU8</accession>
<dbReference type="InterPro" id="IPR035986">
    <property type="entry name" value="PKD_dom_sf"/>
</dbReference>